<dbReference type="GO" id="GO:0030289">
    <property type="term" value="C:protein phosphatase 4 complex"/>
    <property type="evidence" value="ECO:0007669"/>
    <property type="project" value="TreeGrafter"/>
</dbReference>
<dbReference type="GO" id="GO:0006974">
    <property type="term" value="P:DNA damage response"/>
    <property type="evidence" value="ECO:0007669"/>
    <property type="project" value="TreeGrafter"/>
</dbReference>
<dbReference type="Pfam" id="PF22972">
    <property type="entry name" value="EVH1_PP4R3"/>
    <property type="match status" value="1"/>
</dbReference>
<evidence type="ECO:0000313" key="4">
    <source>
        <dbReference type="Proteomes" id="UP000673691"/>
    </source>
</evidence>
<reference evidence="3 4" key="1">
    <citation type="journal article" name="Sci. Rep.">
        <title>Genome-scale phylogenetic analyses confirm Olpidium as the closest living zoosporic fungus to the non-flagellated, terrestrial fungi.</title>
        <authorList>
            <person name="Chang Y."/>
            <person name="Rochon D."/>
            <person name="Sekimoto S."/>
            <person name="Wang Y."/>
            <person name="Chovatia M."/>
            <person name="Sandor L."/>
            <person name="Salamov A."/>
            <person name="Grigoriev I.V."/>
            <person name="Stajich J.E."/>
            <person name="Spatafora J.W."/>
        </authorList>
    </citation>
    <scope>NUCLEOTIDE SEQUENCE [LARGE SCALE GENOMIC DNA]</scope>
    <source>
        <strain evidence="3">S191</strain>
    </source>
</reference>
<dbReference type="InterPro" id="IPR055236">
    <property type="entry name" value="EVH1_PP4R3"/>
</dbReference>
<keyword evidence="4" id="KW-1185">Reference proteome</keyword>
<dbReference type="GO" id="GO:0072542">
    <property type="term" value="F:protein phosphatase activator activity"/>
    <property type="evidence" value="ECO:0007669"/>
    <property type="project" value="TreeGrafter"/>
</dbReference>
<dbReference type="PANTHER" id="PTHR23318:SF0">
    <property type="entry name" value="SERINE_THREONINE-PROTEIN PHOSPHATASE 4 REGULATORY SUBUNIT 3"/>
    <property type="match status" value="1"/>
</dbReference>
<dbReference type="GO" id="GO:0005654">
    <property type="term" value="C:nucleoplasm"/>
    <property type="evidence" value="ECO:0007669"/>
    <property type="project" value="TreeGrafter"/>
</dbReference>
<accession>A0A8H8DGC9</accession>
<comment type="caution">
    <text evidence="3">The sequence shown here is derived from an EMBL/GenBank/DDBJ whole genome shotgun (WGS) entry which is preliminary data.</text>
</comment>
<name>A0A8H8DGC9_9FUNG</name>
<protein>
    <recommendedName>
        <fullName evidence="2">PP4R3 EVH1-like domain-containing protein</fullName>
    </recommendedName>
</protein>
<sequence length="219" mass="24030">VLSESESRAENTADGVSRGFLADDAVFIVVRSEADASELVNTRIIKDDIYQRQQDTLIVWTEPSDGRDLALSFENIEGCFAVWHQICEIQRILGGKPNGQHGSGAAHPTSLLARSRQADMSQTNLFRTVPSRMGMLEVPPPCRNQPSATSTPSSAASGWQPNRDFWGVSCRFPGAFSNSLELPSRFCGSSRITSTSSSRSSRRAKILRRKASFTSYAKL</sequence>
<dbReference type="EMBL" id="JAEFCI010010957">
    <property type="protein sequence ID" value="KAG5456907.1"/>
    <property type="molecule type" value="Genomic_DNA"/>
</dbReference>
<dbReference type="InterPro" id="IPR011993">
    <property type="entry name" value="PH-like_dom_sf"/>
</dbReference>
<dbReference type="OrthoDB" id="27483at2759"/>
<feature type="region of interest" description="Disordered" evidence="1">
    <location>
        <begin position="137"/>
        <end position="158"/>
    </location>
</feature>
<evidence type="ECO:0000256" key="1">
    <source>
        <dbReference type="SAM" id="MobiDB-lite"/>
    </source>
</evidence>
<feature type="compositionally biased region" description="Low complexity" evidence="1">
    <location>
        <begin position="146"/>
        <end position="157"/>
    </location>
</feature>
<dbReference type="AlphaFoldDB" id="A0A8H8DGC9"/>
<dbReference type="Gene3D" id="2.30.29.30">
    <property type="entry name" value="Pleckstrin-homology domain (PH domain)/Phosphotyrosine-binding domain (PTB)"/>
    <property type="match status" value="1"/>
</dbReference>
<proteinExistence type="predicted"/>
<dbReference type="PANTHER" id="PTHR23318">
    <property type="entry name" value="ATP SYNTHASE GAMMA-RELATED"/>
    <property type="match status" value="1"/>
</dbReference>
<organism evidence="3 4">
    <name type="scientific">Olpidium bornovanus</name>
    <dbReference type="NCBI Taxonomy" id="278681"/>
    <lineage>
        <taxon>Eukaryota</taxon>
        <taxon>Fungi</taxon>
        <taxon>Fungi incertae sedis</taxon>
        <taxon>Olpidiomycota</taxon>
        <taxon>Olpidiomycotina</taxon>
        <taxon>Olpidiomycetes</taxon>
        <taxon>Olpidiales</taxon>
        <taxon>Olpidiaceae</taxon>
        <taxon>Olpidium</taxon>
    </lineage>
</organism>
<gene>
    <name evidence="3" type="ORF">BJ554DRAFT_3216</name>
</gene>
<feature type="non-terminal residue" evidence="3">
    <location>
        <position position="1"/>
    </location>
</feature>
<evidence type="ECO:0000259" key="2">
    <source>
        <dbReference type="Pfam" id="PF22972"/>
    </source>
</evidence>
<evidence type="ECO:0000313" key="3">
    <source>
        <dbReference type="EMBL" id="KAG5456907.1"/>
    </source>
</evidence>
<dbReference type="Proteomes" id="UP000673691">
    <property type="component" value="Unassembled WGS sequence"/>
</dbReference>
<dbReference type="InterPro" id="IPR051137">
    <property type="entry name" value="PP4R3-like"/>
</dbReference>
<feature type="domain" description="PP4R3 EVH1-like" evidence="2">
    <location>
        <begin position="15"/>
        <end position="92"/>
    </location>
</feature>